<sequence length="618" mass="68986">MLFALGGWLLMCWMVYLMIVTARTIPKIWDPYEVLGVSRSADEKAIKSHYRRLSLTQHPDKVRLDPAKNQTIESVNDHWVEITKAFKTLTDEDIRQNYLLYGHPDGKQSYSIGIALPKFIIQEGNGKYVLMLYGIFLGVILPYYVGKWWYGTQRVTKERVLVASAGNLFREYEDGINEGGVVSALSAGEEYNDVLKGSKADSGLARVEQMILADGEKTPFAGGLNVKDVTKLRELDEGVRRKALALLWAYLSRMELKDDELNDQKFDVVPTALALNEAFTTICLAYGNVGPLLASYHTSQNLIQAIAPGQSPLLQLPFFTPAVVAAVEGESARTHMTIQEFMRLPAHERKNRTIGPDLLDSNQYQQAVNLASHLPHLQVEEAFFKVKGERHIVPNSLVQFVVKARIIPPGTVDVPKLDPKDLVDRDEDEDEEDTKAADKKDTSIQPPIAYAPRFARDHSPRWHVFLADSKQGKIAVPPFTFSTFDKPLFKDDGSPTFAVQTFRMQFGAPPQMGRYTFAMHLVCDSYVGFDFKGDVIMDVADPAKAEEMESEEDISEPEEDSIAGQMAALKGGAAPPEKPKKARKPKVQEVQDSDDESDTEGEMDTESETDTDTDSDGE</sequence>
<accession>A0ACC3D2Q3</accession>
<comment type="caution">
    <text evidence="1">The sequence shown here is derived from an EMBL/GenBank/DDBJ whole genome shotgun (WGS) entry which is preliminary data.</text>
</comment>
<protein>
    <submittedName>
        <fullName evidence="1">Uncharacterized protein</fullName>
    </submittedName>
</protein>
<gene>
    <name evidence="1" type="ORF">LTS18_007246</name>
</gene>
<name>A0ACC3D2Q3_9PEZI</name>
<proteinExistence type="predicted"/>
<reference evidence="1" key="1">
    <citation type="submission" date="2024-09" db="EMBL/GenBank/DDBJ databases">
        <title>Black Yeasts Isolated from many extreme environments.</title>
        <authorList>
            <person name="Coleine C."/>
            <person name="Stajich J.E."/>
            <person name="Selbmann L."/>
        </authorList>
    </citation>
    <scope>NUCLEOTIDE SEQUENCE</scope>
    <source>
        <strain evidence="1">CCFEE 5737</strain>
    </source>
</reference>
<organism evidence="1 2">
    <name type="scientific">Coniosporium uncinatum</name>
    <dbReference type="NCBI Taxonomy" id="93489"/>
    <lineage>
        <taxon>Eukaryota</taxon>
        <taxon>Fungi</taxon>
        <taxon>Dikarya</taxon>
        <taxon>Ascomycota</taxon>
        <taxon>Pezizomycotina</taxon>
        <taxon>Dothideomycetes</taxon>
        <taxon>Dothideomycetes incertae sedis</taxon>
        <taxon>Coniosporium</taxon>
    </lineage>
</organism>
<keyword evidence="2" id="KW-1185">Reference proteome</keyword>
<evidence type="ECO:0000313" key="2">
    <source>
        <dbReference type="Proteomes" id="UP001186974"/>
    </source>
</evidence>
<dbReference type="Proteomes" id="UP001186974">
    <property type="component" value="Unassembled WGS sequence"/>
</dbReference>
<dbReference type="EMBL" id="JAWDJW010008141">
    <property type="protein sequence ID" value="KAK3060998.1"/>
    <property type="molecule type" value="Genomic_DNA"/>
</dbReference>
<evidence type="ECO:0000313" key="1">
    <source>
        <dbReference type="EMBL" id="KAK3060998.1"/>
    </source>
</evidence>